<keyword evidence="1" id="KW-1133">Transmembrane helix</keyword>
<reference evidence="3 4" key="1">
    <citation type="submission" date="2020-04" db="EMBL/GenBank/DDBJ databases">
        <title>Perkinsus olseni comparative genomics.</title>
        <authorList>
            <person name="Bogema D.R."/>
        </authorList>
    </citation>
    <scope>NUCLEOTIDE SEQUENCE [LARGE SCALE GENOMIC DNA]</scope>
    <source>
        <strain evidence="3">ATCC PRA-205</strain>
    </source>
</reference>
<evidence type="ECO:0000256" key="1">
    <source>
        <dbReference type="SAM" id="Phobius"/>
    </source>
</evidence>
<feature type="transmembrane region" description="Helical" evidence="1">
    <location>
        <begin position="151"/>
        <end position="170"/>
    </location>
</feature>
<dbReference type="PROSITE" id="PS50846">
    <property type="entry name" value="HMA_2"/>
    <property type="match status" value="1"/>
</dbReference>
<dbReference type="CDD" id="cd00371">
    <property type="entry name" value="HMA"/>
    <property type="match status" value="1"/>
</dbReference>
<sequence>MDGVKTVAVDLIKGMASVTYIIGKSSADKVAEAIESIGYDARVEHIVKPVASPKGSPGQVPAEPTVLRVCPTSPAAGVEFEDARKVLNNTPGVVGLFESTSGDSGVVQISYAPSRELGARDILAELGPQWRLAPRNPSTGYHMDPVLKHRILLAIPLAIIVEVLSMSMLGSLLGCWLPVVLLVTAFPVQYYCGWGFHKHAVRGLAHCSLSMDFL</sequence>
<dbReference type="AlphaFoldDB" id="A0A7J6QBE3"/>
<dbReference type="Proteomes" id="UP000574390">
    <property type="component" value="Unassembled WGS sequence"/>
</dbReference>
<dbReference type="GO" id="GO:0046872">
    <property type="term" value="F:metal ion binding"/>
    <property type="evidence" value="ECO:0007669"/>
    <property type="project" value="InterPro"/>
</dbReference>
<dbReference type="EMBL" id="JABANM010030876">
    <property type="protein sequence ID" value="KAF4705522.1"/>
    <property type="molecule type" value="Genomic_DNA"/>
</dbReference>
<gene>
    <name evidence="3" type="ORF">FOZ62_015715</name>
</gene>
<accession>A0A7J6QBE3</accession>
<organism evidence="3 4">
    <name type="scientific">Perkinsus olseni</name>
    <name type="common">Perkinsus atlanticus</name>
    <dbReference type="NCBI Taxonomy" id="32597"/>
    <lineage>
        <taxon>Eukaryota</taxon>
        <taxon>Sar</taxon>
        <taxon>Alveolata</taxon>
        <taxon>Perkinsozoa</taxon>
        <taxon>Perkinsea</taxon>
        <taxon>Perkinsida</taxon>
        <taxon>Perkinsidae</taxon>
        <taxon>Perkinsus</taxon>
    </lineage>
</organism>
<dbReference type="SUPFAM" id="SSF55008">
    <property type="entry name" value="HMA, heavy metal-associated domain"/>
    <property type="match status" value="1"/>
</dbReference>
<dbReference type="Gene3D" id="3.30.70.100">
    <property type="match status" value="1"/>
</dbReference>
<evidence type="ECO:0000259" key="2">
    <source>
        <dbReference type="PROSITE" id="PS50846"/>
    </source>
</evidence>
<evidence type="ECO:0000313" key="4">
    <source>
        <dbReference type="Proteomes" id="UP000574390"/>
    </source>
</evidence>
<name>A0A7J6QBE3_PEROL</name>
<dbReference type="InterPro" id="IPR006121">
    <property type="entry name" value="HMA_dom"/>
</dbReference>
<protein>
    <recommendedName>
        <fullName evidence="2">HMA domain-containing protein</fullName>
    </recommendedName>
</protein>
<keyword evidence="1" id="KW-0472">Membrane</keyword>
<keyword evidence="1" id="KW-0812">Transmembrane</keyword>
<proteinExistence type="predicted"/>
<dbReference type="InterPro" id="IPR036163">
    <property type="entry name" value="HMA_dom_sf"/>
</dbReference>
<comment type="caution">
    <text evidence="3">The sequence shown here is derived from an EMBL/GenBank/DDBJ whole genome shotgun (WGS) entry which is preliminary data.</text>
</comment>
<feature type="non-terminal residue" evidence="3">
    <location>
        <position position="1"/>
    </location>
</feature>
<evidence type="ECO:0000313" key="3">
    <source>
        <dbReference type="EMBL" id="KAF4705522.1"/>
    </source>
</evidence>
<feature type="domain" description="HMA" evidence="2">
    <location>
        <begin position="1"/>
        <end position="42"/>
    </location>
</feature>
<feature type="transmembrane region" description="Helical" evidence="1">
    <location>
        <begin position="176"/>
        <end position="196"/>
    </location>
</feature>